<dbReference type="Proteomes" id="UP000059542">
    <property type="component" value="Chromosome"/>
</dbReference>
<name>A0A0U4BFV5_9BACT</name>
<reference evidence="1 2" key="1">
    <citation type="submission" date="2015-12" db="EMBL/GenBank/DDBJ databases">
        <authorList>
            <person name="Shamseldin A."/>
            <person name="Moawad H."/>
            <person name="Abd El-Rahim W.M."/>
            <person name="Sadowsky M.J."/>
        </authorList>
    </citation>
    <scope>NUCLEOTIDE SEQUENCE [LARGE SCALE GENOMIC DNA]</scope>
    <source>
        <strain evidence="1 2">DG5B</strain>
    </source>
</reference>
<dbReference type="STRING" id="1411621.AUC43_10295"/>
<dbReference type="InterPro" id="IPR041662">
    <property type="entry name" value="SusD-like_2"/>
</dbReference>
<evidence type="ECO:0000313" key="2">
    <source>
        <dbReference type="Proteomes" id="UP000059542"/>
    </source>
</evidence>
<dbReference type="RefSeq" id="WP_068192749.1">
    <property type="nucleotide sequence ID" value="NZ_CP013909.1"/>
</dbReference>
<gene>
    <name evidence="1" type="ORF">AUC43_10295</name>
</gene>
<dbReference type="Gene3D" id="1.25.40.390">
    <property type="match status" value="1"/>
</dbReference>
<sequence>MKFRTISTALALTGLLMGTPGCKDFYDVNVDPIHPSKAELQQLLPVTQTATSTYLGFNIAGLGQPTSALMQQLSNGRSIGNFQQTGDSFSGPWNGLYSDMLANNELLITQGTTEQRWGYVGIAQLQKAYVFSQLVDMFGDVPYSEALKGAQNTSPRFDKDADIYNGNPGLGIQGLFALIDEGLGNLAKPGAGVTGTADLIYGGDLTKWARFGRTLKLKLLVQIRKTRSDAAFQQQVAALLTGTGGLLEATDDFEFKYGASESPANRNVGYLADYVNAGRENNIGRFLYLLMKYGDGTNPSPTAAVRPIPNPALGYADPRVPYYFFNQLATRIAPDRATYDYQDPNDARFVTTRAGSTGPANASALSSSTRTLPGLYPVGGRYDDGRGGNANTTFGRGLVAQRLLPYFSRKFLEAEAHLVILNNRAAARTALQAALQASFDKVNAIALAEGTSPSPTTTSGAPYPTAIPSGSRALGPIPAAEIATYINGALARFDGTATGPAKTPLQVIMEEKYVASFGMGPDIYTDWRRTGYPILTVPDNNNIGSNVGLVEDNDPITTGAGLFPRRLYYSQQDITANANPSAPKAQVDPASPTYRIFWDR</sequence>
<dbReference type="Pfam" id="PF12771">
    <property type="entry name" value="SusD-like_2"/>
    <property type="match status" value="1"/>
</dbReference>
<dbReference type="EMBL" id="CP013909">
    <property type="protein sequence ID" value="ALW85451.1"/>
    <property type="molecule type" value="Genomic_DNA"/>
</dbReference>
<dbReference type="SUPFAM" id="SSF48452">
    <property type="entry name" value="TPR-like"/>
    <property type="match status" value="1"/>
</dbReference>
<keyword evidence="2" id="KW-1185">Reference proteome</keyword>
<proteinExistence type="predicted"/>
<organism evidence="1 2">
    <name type="scientific">Hymenobacter sedentarius</name>
    <dbReference type="NCBI Taxonomy" id="1411621"/>
    <lineage>
        <taxon>Bacteria</taxon>
        <taxon>Pseudomonadati</taxon>
        <taxon>Bacteroidota</taxon>
        <taxon>Cytophagia</taxon>
        <taxon>Cytophagales</taxon>
        <taxon>Hymenobacteraceae</taxon>
        <taxon>Hymenobacter</taxon>
    </lineage>
</organism>
<protein>
    <recommendedName>
        <fullName evidence="3">SusD/RagB family nutrient-binding outer membrane lipoprotein</fullName>
    </recommendedName>
</protein>
<dbReference type="OrthoDB" id="622163at2"/>
<evidence type="ECO:0008006" key="3">
    <source>
        <dbReference type="Google" id="ProtNLM"/>
    </source>
</evidence>
<dbReference type="KEGG" id="hyg:AUC43_10295"/>
<evidence type="ECO:0000313" key="1">
    <source>
        <dbReference type="EMBL" id="ALW85451.1"/>
    </source>
</evidence>
<dbReference type="InterPro" id="IPR011990">
    <property type="entry name" value="TPR-like_helical_dom_sf"/>
</dbReference>
<dbReference type="AlphaFoldDB" id="A0A0U4BFV5"/>
<accession>A0A0U4BFV5</accession>